<dbReference type="SMART" id="SM00342">
    <property type="entry name" value="HTH_ARAC"/>
    <property type="match status" value="1"/>
</dbReference>
<feature type="domain" description="HTH araC/xylS-type" evidence="5">
    <location>
        <begin position="171"/>
        <end position="269"/>
    </location>
</feature>
<dbReference type="GO" id="GO:0003700">
    <property type="term" value="F:DNA-binding transcription factor activity"/>
    <property type="evidence" value="ECO:0007669"/>
    <property type="project" value="InterPro"/>
</dbReference>
<dbReference type="OrthoDB" id="8737373at2"/>
<reference evidence="6 7" key="1">
    <citation type="submission" date="2013-12" db="EMBL/GenBank/DDBJ databases">
        <authorList>
            <person name="Stott M."/>
        </authorList>
    </citation>
    <scope>NUCLEOTIDE SEQUENCE [LARGE SCALE GENOMIC DNA]</scope>
    <source>
        <strain evidence="6 7">K22</strain>
    </source>
</reference>
<dbReference type="PANTHER" id="PTHR46796">
    <property type="entry name" value="HTH-TYPE TRANSCRIPTIONAL ACTIVATOR RHAS-RELATED"/>
    <property type="match status" value="1"/>
</dbReference>
<evidence type="ECO:0000259" key="5">
    <source>
        <dbReference type="PROSITE" id="PS01124"/>
    </source>
</evidence>
<evidence type="ECO:0000256" key="1">
    <source>
        <dbReference type="ARBA" id="ARBA00023015"/>
    </source>
</evidence>
<dbReference type="STRING" id="454194.PYK22_00737"/>
<dbReference type="InterPro" id="IPR020449">
    <property type="entry name" value="Tscrpt_reg_AraC-type_HTH"/>
</dbReference>
<dbReference type="RefSeq" id="WP_041974622.1">
    <property type="nucleotide sequence ID" value="NZ_CBXV010000003.1"/>
</dbReference>
<keyword evidence="2" id="KW-0238">DNA-binding</keyword>
<dbReference type="InterPro" id="IPR003313">
    <property type="entry name" value="AraC-bd"/>
</dbReference>
<keyword evidence="3" id="KW-0010">Activator</keyword>
<keyword evidence="7" id="KW-1185">Reference proteome</keyword>
<dbReference type="Gene3D" id="2.60.120.10">
    <property type="entry name" value="Jelly Rolls"/>
    <property type="match status" value="1"/>
</dbReference>
<reference evidence="6 7" key="2">
    <citation type="submission" date="2015-01" db="EMBL/GenBank/DDBJ databases">
        <title>Complete genome sequence of Pyrinomonas methylaliphatogenes type strain K22T.</title>
        <authorList>
            <person name="Lee K.C.Y."/>
            <person name="Power J.F."/>
            <person name="Dunfield P.F."/>
            <person name="Morgan X.C."/>
            <person name="Huttenhower C."/>
            <person name="Stott M.B."/>
        </authorList>
    </citation>
    <scope>NUCLEOTIDE SEQUENCE [LARGE SCALE GENOMIC DNA]</scope>
    <source>
        <strain evidence="6 7">K22</strain>
    </source>
</reference>
<dbReference type="InterPro" id="IPR037923">
    <property type="entry name" value="HTH-like"/>
</dbReference>
<organism evidence="6 7">
    <name type="scientific">Pyrinomonas methylaliphatogenes</name>
    <dbReference type="NCBI Taxonomy" id="454194"/>
    <lineage>
        <taxon>Bacteria</taxon>
        <taxon>Pseudomonadati</taxon>
        <taxon>Acidobacteriota</taxon>
        <taxon>Blastocatellia</taxon>
        <taxon>Blastocatellales</taxon>
        <taxon>Pyrinomonadaceae</taxon>
        <taxon>Pyrinomonas</taxon>
    </lineage>
</organism>
<name>A0A0B6WVE7_9BACT</name>
<evidence type="ECO:0000256" key="2">
    <source>
        <dbReference type="ARBA" id="ARBA00023125"/>
    </source>
</evidence>
<keyword evidence="1" id="KW-0805">Transcription regulation</keyword>
<dbReference type="EMBL" id="CBXV010000003">
    <property type="protein sequence ID" value="CDM64742.1"/>
    <property type="molecule type" value="Genomic_DNA"/>
</dbReference>
<dbReference type="InterPro" id="IPR018060">
    <property type="entry name" value="HTH_AraC"/>
</dbReference>
<dbReference type="PROSITE" id="PS01124">
    <property type="entry name" value="HTH_ARAC_FAMILY_2"/>
    <property type="match status" value="1"/>
</dbReference>
<dbReference type="GO" id="GO:0043565">
    <property type="term" value="F:sequence-specific DNA binding"/>
    <property type="evidence" value="ECO:0007669"/>
    <property type="project" value="InterPro"/>
</dbReference>
<gene>
    <name evidence="6" type="ORF">PYK22_00737</name>
</gene>
<evidence type="ECO:0000313" key="7">
    <source>
        <dbReference type="Proteomes" id="UP000031518"/>
    </source>
</evidence>
<dbReference type="InterPro" id="IPR009057">
    <property type="entry name" value="Homeodomain-like_sf"/>
</dbReference>
<keyword evidence="4" id="KW-0804">Transcription</keyword>
<dbReference type="InterPro" id="IPR050204">
    <property type="entry name" value="AraC_XylS_family_regulators"/>
</dbReference>
<evidence type="ECO:0000256" key="4">
    <source>
        <dbReference type="ARBA" id="ARBA00023163"/>
    </source>
</evidence>
<dbReference type="InterPro" id="IPR014710">
    <property type="entry name" value="RmlC-like_jellyroll"/>
</dbReference>
<dbReference type="InterPro" id="IPR018062">
    <property type="entry name" value="HTH_AraC-typ_CS"/>
</dbReference>
<protein>
    <submittedName>
        <fullName evidence="6">Transcriptional regulator, AraC family</fullName>
    </submittedName>
</protein>
<evidence type="ECO:0000313" key="6">
    <source>
        <dbReference type="EMBL" id="CDM64742.1"/>
    </source>
</evidence>
<sequence length="274" mass="32058">MPRQLPPGYFYGETLKRYEVPDFALWERAYPPGFKTPTHSHKRALLCFVIRGEYTETYGRRMRECKPSTLLFHPAEETHAEHFHDLGGHSFIIELEPSWLERIREYQAVPRDSAQFRGGILEVLMRRLYREFAYMDEVSPLIIEGIMLEIMGEISRRYSIGEGMLPPPWLRRAKEIIQERFAEALRLEDIAEAVGVHPVHLAQMFHKSYRCTIGDYIRKLRIEYACRELATSDTPIVDIALAAGFCDQSHFTRTFKRLTGIAPSQYRRSFRLSK</sequence>
<dbReference type="Pfam" id="PF12833">
    <property type="entry name" value="HTH_18"/>
    <property type="match status" value="1"/>
</dbReference>
<dbReference type="AlphaFoldDB" id="A0A0B6WVE7"/>
<dbReference type="Pfam" id="PF02311">
    <property type="entry name" value="AraC_binding"/>
    <property type="match status" value="1"/>
</dbReference>
<dbReference type="Gene3D" id="1.10.10.60">
    <property type="entry name" value="Homeodomain-like"/>
    <property type="match status" value="2"/>
</dbReference>
<dbReference type="PRINTS" id="PR00032">
    <property type="entry name" value="HTHARAC"/>
</dbReference>
<proteinExistence type="predicted"/>
<evidence type="ECO:0000256" key="3">
    <source>
        <dbReference type="ARBA" id="ARBA00023159"/>
    </source>
</evidence>
<dbReference type="SUPFAM" id="SSF51215">
    <property type="entry name" value="Regulatory protein AraC"/>
    <property type="match status" value="1"/>
</dbReference>
<dbReference type="Proteomes" id="UP000031518">
    <property type="component" value="Unassembled WGS sequence"/>
</dbReference>
<dbReference type="SUPFAM" id="SSF46689">
    <property type="entry name" value="Homeodomain-like"/>
    <property type="match status" value="2"/>
</dbReference>
<dbReference type="PROSITE" id="PS00041">
    <property type="entry name" value="HTH_ARAC_FAMILY_1"/>
    <property type="match status" value="1"/>
</dbReference>
<accession>A0A0B6WVE7</accession>